<dbReference type="InterPro" id="IPR011990">
    <property type="entry name" value="TPR-like_helical_dom_sf"/>
</dbReference>
<sequence>MKRIYLSLLLTAGLTTSCSDVLNVEPEYVKDGNQIFTNLRDYEFALTGAYAQFRTVGYYGSGGQTTSTWGNLPDMMSDILAQTGDDLANWQNQSNWEYETNENDLEVAWLAAFGIISQANLTLRNIEQFSSTSPKAVNRIKGQALAIRGLVHFDLLRFWGESYGFNDSSKGIPFVDQVDIMQKPARLSVAESWTKIFKDLTEAETLLGDVDQAINSGTAKSYIDANAVRAILARANLYAGRYAEAENYASQVISAVPLATSKAAFESIWSDAGITEVLWKVPFSAGEGSPSSGLHNGPSNRNRFRPTSTALALYDQEADIRYAAYFTDRNAANGTPRKIVKKFLGRGDAIDNLVDWKAFRVAEQYLIRAEALALQNKTDLANADLNALRAARITGYTAKSYSGQELLNEIADERIRELIGEGHRFFDLKRTTKVVERKDPSQLASTVLTLPSSHRAWTWPIPQSEMDANDSMAGQQTTGY</sequence>
<organism evidence="9 10">
    <name type="scientific">Leadbetterella byssophila (strain DSM 17132 / JCM 16389 / KACC 11308 / NBRC 106382 / 4M15)</name>
    <dbReference type="NCBI Taxonomy" id="649349"/>
    <lineage>
        <taxon>Bacteria</taxon>
        <taxon>Pseudomonadati</taxon>
        <taxon>Bacteroidota</taxon>
        <taxon>Cytophagia</taxon>
        <taxon>Cytophagales</taxon>
        <taxon>Leadbetterellaceae</taxon>
        <taxon>Leadbetterella</taxon>
    </lineage>
</organism>
<evidence type="ECO:0000256" key="1">
    <source>
        <dbReference type="ARBA" id="ARBA00004442"/>
    </source>
</evidence>
<gene>
    <name evidence="9" type="ordered locus">Lbys_2115</name>
</gene>
<protein>
    <submittedName>
        <fullName evidence="9">RagB/SusD domain protein</fullName>
    </submittedName>
</protein>
<dbReference type="EMBL" id="CP002305">
    <property type="protein sequence ID" value="ADQ17811.1"/>
    <property type="molecule type" value="Genomic_DNA"/>
</dbReference>
<reference key="1">
    <citation type="submission" date="2010-11" db="EMBL/GenBank/DDBJ databases">
        <title>The complete genome of Leadbetterella byssophila DSM 17132.</title>
        <authorList>
            <consortium name="US DOE Joint Genome Institute (JGI-PGF)"/>
            <person name="Lucas S."/>
            <person name="Copeland A."/>
            <person name="Lapidus A."/>
            <person name="Glavina del Rio T."/>
            <person name="Dalin E."/>
            <person name="Tice H."/>
            <person name="Bruce D."/>
            <person name="Goodwin L."/>
            <person name="Pitluck S."/>
            <person name="Kyrpides N."/>
            <person name="Mavromatis K."/>
            <person name="Ivanova N."/>
            <person name="Teshima H."/>
            <person name="Brettin T."/>
            <person name="Detter J.C."/>
            <person name="Han C."/>
            <person name="Tapia R."/>
            <person name="Land M."/>
            <person name="Hauser L."/>
            <person name="Markowitz V."/>
            <person name="Cheng J.-F."/>
            <person name="Hugenholtz P."/>
            <person name="Woyke T."/>
            <person name="Wu D."/>
            <person name="Tindall B."/>
            <person name="Pomrenke H.G."/>
            <person name="Brambilla E."/>
            <person name="Klenk H.-P."/>
            <person name="Eisen J.A."/>
        </authorList>
    </citation>
    <scope>NUCLEOTIDE SEQUENCE [LARGE SCALE GENOMIC DNA]</scope>
    <source>
        <strain>DSM 17132</strain>
    </source>
</reference>
<evidence type="ECO:0000256" key="2">
    <source>
        <dbReference type="ARBA" id="ARBA00006275"/>
    </source>
</evidence>
<reference evidence="9 10" key="2">
    <citation type="journal article" date="2011" name="Stand. Genomic Sci.">
        <title>Complete genome sequence of Leadbetterella byssophila type strain (4M15).</title>
        <authorList>
            <person name="Abt B."/>
            <person name="Teshima H."/>
            <person name="Lucas S."/>
            <person name="Lapidus A."/>
            <person name="Del Rio T.G."/>
            <person name="Nolan M."/>
            <person name="Tice H."/>
            <person name="Cheng J.F."/>
            <person name="Pitluck S."/>
            <person name="Liolios K."/>
            <person name="Pagani I."/>
            <person name="Ivanova N."/>
            <person name="Mavromatis K."/>
            <person name="Pati A."/>
            <person name="Tapia R."/>
            <person name="Han C."/>
            <person name="Goodwin L."/>
            <person name="Chen A."/>
            <person name="Palaniappan K."/>
            <person name="Land M."/>
            <person name="Hauser L."/>
            <person name="Chang Y.J."/>
            <person name="Jeffries C.D."/>
            <person name="Rohde M."/>
            <person name="Goker M."/>
            <person name="Tindall B.J."/>
            <person name="Detter J.C."/>
            <person name="Woyke T."/>
            <person name="Bristow J."/>
            <person name="Eisen J.A."/>
            <person name="Markowitz V."/>
            <person name="Hugenholtz P."/>
            <person name="Klenk H.P."/>
            <person name="Kyrpides N.C."/>
        </authorList>
    </citation>
    <scope>NUCLEOTIDE SEQUENCE [LARGE SCALE GENOMIC DNA]</scope>
    <source>
        <strain evidence="10">DSM 17132 / JCM 16389 / KACC 11308 / NBRC 106382 / 4M15</strain>
    </source>
</reference>
<dbReference type="Proteomes" id="UP000007435">
    <property type="component" value="Chromosome"/>
</dbReference>
<dbReference type="eggNOG" id="COG2913">
    <property type="taxonomic scope" value="Bacteria"/>
</dbReference>
<dbReference type="Gene3D" id="1.25.40.390">
    <property type="match status" value="1"/>
</dbReference>
<accession>E4RTT7</accession>
<evidence type="ECO:0000256" key="6">
    <source>
        <dbReference type="SAM" id="MobiDB-lite"/>
    </source>
</evidence>
<keyword evidence="3" id="KW-0732">Signal</keyword>
<dbReference type="OrthoDB" id="621570at2"/>
<name>E4RTT7_LEAB4</name>
<feature type="region of interest" description="Disordered" evidence="6">
    <location>
        <begin position="461"/>
        <end position="480"/>
    </location>
</feature>
<comment type="subcellular location">
    <subcellularLocation>
        <location evidence="1">Cell outer membrane</location>
    </subcellularLocation>
</comment>
<dbReference type="Pfam" id="PF07980">
    <property type="entry name" value="SusD_RagB"/>
    <property type="match status" value="1"/>
</dbReference>
<comment type="similarity">
    <text evidence="2">Belongs to the SusD family.</text>
</comment>
<evidence type="ECO:0000256" key="3">
    <source>
        <dbReference type="ARBA" id="ARBA00022729"/>
    </source>
</evidence>
<dbReference type="InterPro" id="IPR033985">
    <property type="entry name" value="SusD-like_N"/>
</dbReference>
<dbReference type="Pfam" id="PF14322">
    <property type="entry name" value="SusD-like_3"/>
    <property type="match status" value="1"/>
</dbReference>
<evidence type="ECO:0000259" key="7">
    <source>
        <dbReference type="Pfam" id="PF07980"/>
    </source>
</evidence>
<dbReference type="RefSeq" id="WP_013408857.1">
    <property type="nucleotide sequence ID" value="NC_014655.1"/>
</dbReference>
<evidence type="ECO:0000313" key="10">
    <source>
        <dbReference type="Proteomes" id="UP000007435"/>
    </source>
</evidence>
<evidence type="ECO:0000256" key="5">
    <source>
        <dbReference type="ARBA" id="ARBA00023237"/>
    </source>
</evidence>
<dbReference type="GO" id="GO:0009279">
    <property type="term" value="C:cell outer membrane"/>
    <property type="evidence" value="ECO:0007669"/>
    <property type="project" value="UniProtKB-SubCell"/>
</dbReference>
<keyword evidence="5" id="KW-0998">Cell outer membrane</keyword>
<dbReference type="CDD" id="cd08977">
    <property type="entry name" value="SusD"/>
    <property type="match status" value="1"/>
</dbReference>
<proteinExistence type="inferred from homology"/>
<feature type="domain" description="RagB/SusD" evidence="7">
    <location>
        <begin position="348"/>
        <end position="480"/>
    </location>
</feature>
<dbReference type="HOGENOM" id="CLU_015553_3_5_10"/>
<dbReference type="SUPFAM" id="SSF48452">
    <property type="entry name" value="TPR-like"/>
    <property type="match status" value="1"/>
</dbReference>
<evidence type="ECO:0000256" key="4">
    <source>
        <dbReference type="ARBA" id="ARBA00023136"/>
    </source>
</evidence>
<dbReference type="KEGG" id="lby:Lbys_2115"/>
<keyword evidence="4" id="KW-0472">Membrane</keyword>
<dbReference type="PROSITE" id="PS51257">
    <property type="entry name" value="PROKAR_LIPOPROTEIN"/>
    <property type="match status" value="1"/>
</dbReference>
<feature type="domain" description="SusD-like N-terminal" evidence="8">
    <location>
        <begin position="89"/>
        <end position="235"/>
    </location>
</feature>
<dbReference type="STRING" id="649349.Lbys_2115"/>
<evidence type="ECO:0000259" key="8">
    <source>
        <dbReference type="Pfam" id="PF14322"/>
    </source>
</evidence>
<dbReference type="AlphaFoldDB" id="E4RTT7"/>
<evidence type="ECO:0000313" key="9">
    <source>
        <dbReference type="EMBL" id="ADQ17811.1"/>
    </source>
</evidence>
<dbReference type="InterPro" id="IPR012944">
    <property type="entry name" value="SusD_RagB_dom"/>
</dbReference>
<keyword evidence="10" id="KW-1185">Reference proteome</keyword>